<dbReference type="InterPro" id="IPR046357">
    <property type="entry name" value="PPIase_dom_sf"/>
</dbReference>
<comment type="subcellular location">
    <subcellularLocation>
        <location evidence="7">Periplasm</location>
    </subcellularLocation>
    <text evidence="7">Is capable of associating with the outer membrane.</text>
</comment>
<dbReference type="GO" id="GO:0050821">
    <property type="term" value="P:protein stabilization"/>
    <property type="evidence" value="ECO:0007669"/>
    <property type="project" value="InterPro"/>
</dbReference>
<dbReference type="InterPro" id="IPR015391">
    <property type="entry name" value="SurA_N"/>
</dbReference>
<evidence type="ECO:0000313" key="10">
    <source>
        <dbReference type="Proteomes" id="UP000733611"/>
    </source>
</evidence>
<dbReference type="GO" id="GO:0043165">
    <property type="term" value="P:Gram-negative-bacterium-type cell outer membrane assembly"/>
    <property type="evidence" value="ECO:0007669"/>
    <property type="project" value="InterPro"/>
</dbReference>
<evidence type="ECO:0000256" key="7">
    <source>
        <dbReference type="HAMAP-Rule" id="MF_01183"/>
    </source>
</evidence>
<feature type="domain" description="PpiC" evidence="8">
    <location>
        <begin position="298"/>
        <end position="398"/>
    </location>
</feature>
<dbReference type="InterPro" id="IPR000297">
    <property type="entry name" value="PPIase_PpiC"/>
</dbReference>
<dbReference type="InterPro" id="IPR023034">
    <property type="entry name" value="PPIase_SurA"/>
</dbReference>
<dbReference type="GO" id="GO:0003755">
    <property type="term" value="F:peptidyl-prolyl cis-trans isomerase activity"/>
    <property type="evidence" value="ECO:0007669"/>
    <property type="project" value="UniProtKB-UniRule"/>
</dbReference>
<dbReference type="PROSITE" id="PS50198">
    <property type="entry name" value="PPIC_PPIASE_2"/>
    <property type="match status" value="2"/>
</dbReference>
<dbReference type="Pfam" id="PF09312">
    <property type="entry name" value="SurA_N"/>
    <property type="match status" value="1"/>
</dbReference>
<proteinExistence type="inferred from homology"/>
<dbReference type="InterPro" id="IPR023058">
    <property type="entry name" value="PPIase_PpiC_CS"/>
</dbReference>
<dbReference type="Gene3D" id="1.10.4030.10">
    <property type="entry name" value="Porin chaperone SurA, peptide-binding domain"/>
    <property type="match status" value="1"/>
</dbReference>
<dbReference type="HAMAP" id="MF_01183">
    <property type="entry name" value="Chaperone_SurA"/>
    <property type="match status" value="1"/>
</dbReference>
<reference evidence="9" key="2">
    <citation type="submission" date="2021-04" db="EMBL/GenBank/DDBJ databases">
        <authorList>
            <person name="Gilroy R."/>
        </authorList>
    </citation>
    <scope>NUCLEOTIDE SEQUENCE</scope>
    <source>
        <strain evidence="9">378</strain>
    </source>
</reference>
<keyword evidence="6 7" id="KW-0413">Isomerase</keyword>
<evidence type="ECO:0000313" key="9">
    <source>
        <dbReference type="EMBL" id="MBU3845024.1"/>
    </source>
</evidence>
<keyword evidence="5 7" id="KW-0143">Chaperone</keyword>
<comment type="domain">
    <text evidence="7">The PPIase activity resides only in the second parvulin domain. The N-terminal region and the C-terminal tail are necessary and sufficient for the chaperone activity of SurA. The PPIase activity is dispensable for SurA to function as a chaperone. The N-terminal region and the C-terminal tail are also required for porin recognition.</text>
</comment>
<keyword evidence="3 7" id="KW-0574">Periplasm</keyword>
<evidence type="ECO:0000259" key="8">
    <source>
        <dbReference type="PROSITE" id="PS50198"/>
    </source>
</evidence>
<comment type="caution">
    <text evidence="9">The sequence shown here is derived from an EMBL/GenBank/DDBJ whole genome shotgun (WGS) entry which is preliminary data.</text>
</comment>
<reference evidence="9" key="1">
    <citation type="journal article" date="2021" name="PeerJ">
        <title>Extensive microbial diversity within the chicken gut microbiome revealed by metagenomics and culture.</title>
        <authorList>
            <person name="Gilroy R."/>
            <person name="Ravi A."/>
            <person name="Getino M."/>
            <person name="Pursley I."/>
            <person name="Horton D.L."/>
            <person name="Alikhan N.F."/>
            <person name="Baker D."/>
            <person name="Gharbi K."/>
            <person name="Hall N."/>
            <person name="Watson M."/>
            <person name="Adriaenssens E.M."/>
            <person name="Foster-Nyarko E."/>
            <person name="Jarju S."/>
            <person name="Secka A."/>
            <person name="Antonio M."/>
            <person name="Oren A."/>
            <person name="Chaudhuri R.R."/>
            <person name="La Ragione R."/>
            <person name="Hildebrand F."/>
            <person name="Pallen M.J."/>
        </authorList>
    </citation>
    <scope>NUCLEOTIDE SEQUENCE</scope>
    <source>
        <strain evidence="9">378</strain>
    </source>
</reference>
<evidence type="ECO:0000256" key="5">
    <source>
        <dbReference type="ARBA" id="ARBA00023186"/>
    </source>
</evidence>
<comment type="catalytic activity">
    <reaction evidence="7">
        <text>[protein]-peptidylproline (omega=180) = [protein]-peptidylproline (omega=0)</text>
        <dbReference type="Rhea" id="RHEA:16237"/>
        <dbReference type="Rhea" id="RHEA-COMP:10747"/>
        <dbReference type="Rhea" id="RHEA-COMP:10748"/>
        <dbReference type="ChEBI" id="CHEBI:83833"/>
        <dbReference type="ChEBI" id="CHEBI:83834"/>
        <dbReference type="EC" id="5.2.1.8"/>
    </reaction>
</comment>
<dbReference type="GO" id="GO:0006457">
    <property type="term" value="P:protein folding"/>
    <property type="evidence" value="ECO:0007669"/>
    <property type="project" value="UniProtKB-UniRule"/>
</dbReference>
<dbReference type="EC" id="5.2.1.8" evidence="7"/>
<dbReference type="Pfam" id="PF00639">
    <property type="entry name" value="Rotamase"/>
    <property type="match status" value="2"/>
</dbReference>
<evidence type="ECO:0000256" key="1">
    <source>
        <dbReference type="ARBA" id="ARBA00022729"/>
    </source>
</evidence>
<feature type="chain" id="PRO_5038190674" description="Chaperone SurA" evidence="7">
    <location>
        <begin position="30"/>
        <end position="465"/>
    </location>
</feature>
<evidence type="ECO:0000256" key="6">
    <source>
        <dbReference type="ARBA" id="ARBA00023235"/>
    </source>
</evidence>
<dbReference type="InterPro" id="IPR027304">
    <property type="entry name" value="Trigger_fact/SurA_dom_sf"/>
</dbReference>
<keyword evidence="2 7" id="KW-0677">Repeat</keyword>
<evidence type="ECO:0000256" key="4">
    <source>
        <dbReference type="ARBA" id="ARBA00023110"/>
    </source>
</evidence>
<name>A0A948X0B0_9GAMM</name>
<dbReference type="GO" id="GO:0042277">
    <property type="term" value="F:peptide binding"/>
    <property type="evidence" value="ECO:0007669"/>
    <property type="project" value="InterPro"/>
</dbReference>
<dbReference type="Gene3D" id="3.10.50.40">
    <property type="match status" value="2"/>
</dbReference>
<dbReference type="SUPFAM" id="SSF54534">
    <property type="entry name" value="FKBP-like"/>
    <property type="match status" value="2"/>
</dbReference>
<dbReference type="GO" id="GO:0051082">
    <property type="term" value="F:unfolded protein binding"/>
    <property type="evidence" value="ECO:0007669"/>
    <property type="project" value="UniProtKB-UniRule"/>
</dbReference>
<dbReference type="GO" id="GO:0030288">
    <property type="term" value="C:outer membrane-bounded periplasmic space"/>
    <property type="evidence" value="ECO:0007669"/>
    <property type="project" value="InterPro"/>
</dbReference>
<accession>A0A948X0B0</accession>
<evidence type="ECO:0000256" key="2">
    <source>
        <dbReference type="ARBA" id="ARBA00022737"/>
    </source>
</evidence>
<dbReference type="PROSITE" id="PS01096">
    <property type="entry name" value="PPIC_PPIASE_1"/>
    <property type="match status" value="1"/>
</dbReference>
<comment type="function">
    <text evidence="7">Chaperone involved in the correct folding and assembly of outer membrane proteins. Recognizes specific patterns of aromatic residues and the orientation of their side chains, which are found more frequently in integral outer membrane proteins. May act in both early periplasmic and late outer membrane-associated steps of protein maturation.</text>
</comment>
<evidence type="ECO:0000256" key="3">
    <source>
        <dbReference type="ARBA" id="ARBA00022764"/>
    </source>
</evidence>
<dbReference type="PANTHER" id="PTHR47637:SF1">
    <property type="entry name" value="CHAPERONE SURA"/>
    <property type="match status" value="1"/>
</dbReference>
<organism evidence="9 10">
    <name type="scientific">Candidatus Anaerobiospirillum pullicola</name>
    <dbReference type="NCBI Taxonomy" id="2838451"/>
    <lineage>
        <taxon>Bacteria</taxon>
        <taxon>Pseudomonadati</taxon>
        <taxon>Pseudomonadota</taxon>
        <taxon>Gammaproteobacteria</taxon>
        <taxon>Aeromonadales</taxon>
        <taxon>Succinivibrionaceae</taxon>
        <taxon>Anaerobiospirillum</taxon>
    </lineage>
</organism>
<dbReference type="Proteomes" id="UP000733611">
    <property type="component" value="Unassembled WGS sequence"/>
</dbReference>
<feature type="domain" description="PpiC" evidence="8">
    <location>
        <begin position="188"/>
        <end position="289"/>
    </location>
</feature>
<dbReference type="EMBL" id="JAHLFE010000188">
    <property type="protein sequence ID" value="MBU3845024.1"/>
    <property type="molecule type" value="Genomic_DNA"/>
</dbReference>
<keyword evidence="4 7" id="KW-0697">Rotamase</keyword>
<gene>
    <name evidence="7" type="primary">surA</name>
    <name evidence="9" type="ORF">H9847_09235</name>
</gene>
<keyword evidence="1 7" id="KW-0732">Signal</keyword>
<dbReference type="PANTHER" id="PTHR47637">
    <property type="entry name" value="CHAPERONE SURA"/>
    <property type="match status" value="1"/>
</dbReference>
<protein>
    <recommendedName>
        <fullName evidence="7">Chaperone SurA</fullName>
    </recommendedName>
    <alternativeName>
        <fullName evidence="7">Peptidyl-prolyl cis-trans isomerase SurA</fullName>
        <shortName evidence="7">PPIase SurA</shortName>
        <ecNumber evidence="7">5.2.1.8</ecNumber>
    </alternativeName>
    <alternativeName>
        <fullName evidence="7">Rotamase SurA</fullName>
    </alternativeName>
</protein>
<dbReference type="AlphaFoldDB" id="A0A948X0B0"/>
<feature type="signal peptide" evidence="7">
    <location>
        <begin position="1"/>
        <end position="29"/>
    </location>
</feature>
<dbReference type="SUPFAM" id="SSF109998">
    <property type="entry name" value="Triger factor/SurA peptide-binding domain-like"/>
    <property type="match status" value="1"/>
</dbReference>
<sequence precursor="true">MTRKLQQKIVAISLVLLMGSSLVPFSSFAAPVTDAAPSIAAPVTLDATAAVVNNDIILESELNSAQQEVENNFKQRGVQADALTARRAALEQLVTRSIILQQGQQYGLNLTDTQIDRALAQTAASNNSSVEALLRQYGNVTEAQARQMFAEDLIINEVRNNQVRRRIRISDAEVSLLAKSLRQVGNIEPSYHLAQIILPLDARASYSEVNRVTALANTIKREARQGADFNALAAQYAQGSTAAQGGDLGYVIESQVPVPFLPALLKAQPGDVLGPFRSPFGLHLIKLFDVSNQAVEPITTYKASHILLTTSIVFSDEAAYNQLNALRQSILRGEISFADAAKKFSEDPGSAALGGELGYAPASRYDPAFARGMVALNPGQISAPIKSSFGWHLILLEDKRIDKDSQEAYEQRARELIYRRLFQEESLAWERELRMGAYVHVTDPLLVNAGMQSSIESNMGNTQLH</sequence>
<dbReference type="InterPro" id="IPR050280">
    <property type="entry name" value="OMP_Chaperone_SurA"/>
</dbReference>